<dbReference type="SUPFAM" id="SSF55781">
    <property type="entry name" value="GAF domain-like"/>
    <property type="match status" value="2"/>
</dbReference>
<dbReference type="EMBL" id="CP018799">
    <property type="protein sequence ID" value="ATX79481.1"/>
    <property type="molecule type" value="Genomic_DNA"/>
</dbReference>
<dbReference type="Pfam" id="PF01966">
    <property type="entry name" value="HD"/>
    <property type="match status" value="1"/>
</dbReference>
<dbReference type="Gene3D" id="1.10.3210.10">
    <property type="entry name" value="Hypothetical protein af1432"/>
    <property type="match status" value="2"/>
</dbReference>
<protein>
    <submittedName>
        <fullName evidence="2">HD-GYP domain, c-di-GMP phosphodiesterase class II (Or its inactivated variant)</fullName>
    </submittedName>
</protein>
<dbReference type="SUPFAM" id="SSF109604">
    <property type="entry name" value="HD-domain/PDEase-like"/>
    <property type="match status" value="2"/>
</dbReference>
<dbReference type="CDD" id="cd00077">
    <property type="entry name" value="HDc"/>
    <property type="match status" value="2"/>
</dbReference>
<dbReference type="InterPro" id="IPR006674">
    <property type="entry name" value="HD_domain"/>
</dbReference>
<proteinExistence type="predicted"/>
<dbReference type="KEGG" id="maes:Ga0123461_1062"/>
<gene>
    <name evidence="2" type="ORF">Ga0123461_1062</name>
</gene>
<dbReference type="InterPro" id="IPR037522">
    <property type="entry name" value="HD_GYP_dom"/>
</dbReference>
<reference evidence="2 3" key="1">
    <citation type="submission" date="2016-12" db="EMBL/GenBank/DDBJ databases">
        <title>Isolation and genomic insights into novel planktonic Zetaproteobacteria from stratified waters of the Chesapeake Bay.</title>
        <authorList>
            <person name="McAllister S.M."/>
            <person name="Kato S."/>
            <person name="Chan C.S."/>
            <person name="Chiu B.K."/>
            <person name="Field E.K."/>
        </authorList>
    </citation>
    <scope>NUCLEOTIDE SEQUENCE [LARGE SCALE GENOMIC DNA]</scope>
    <source>
        <strain evidence="2 3">CP-5</strain>
    </source>
</reference>
<dbReference type="SMART" id="SM00065">
    <property type="entry name" value="GAF"/>
    <property type="match status" value="2"/>
</dbReference>
<evidence type="ECO:0000313" key="2">
    <source>
        <dbReference type="EMBL" id="ATX79481.1"/>
    </source>
</evidence>
<sequence>MKGRLLTRFSELQNIAHTLATKQSTGDVLSSLLTGARKVSGADGGTIYLLGSDKHLHFSVMQNESLNISHVEASEKTSSFDPIPLYDKQGTPNQENLAARAALENSSSNIADVYAAEGVRISGIKKFDEKMNYRTRSLLTLPIHNQTWDVIGVLQLINSIDKESGNIESFSEADLLLAEALAFQAGTNITNSRMNAESTKLLDRVTQLNQIGISLSSQESTEELLKEIVISAKSLTYADAGTLYLHRENKLYFEVMQTDSLDIHLSSADGNLTNIEPIPLYNMRGQPNDHLVAANVALHSTTINIPDAYQADGYNFTGTKTFDAKNGYHSQSFLTVPMHNQKKELIGVLQLINATDPVSGEIISFSAEDQQLAESFASQAAVALTNKQLNEELQLLLESFINVISKSIDEKSPYTGGHCRRVTELAMMISQAANDEKQSALGDFNLSREEMYEMKIAAMLHDCGKITTPVHIVDKSTKLECIYDRINLLDLRHEVVRRDMLIEKLQQRLDEEPDSIVERLQESWSQLDEDIAFLHQCNTGGEFMAPEKQARIRAIAAKYPWRDSSGKVHPFITEDEVYNLNVEKGTLTDEQREIINNHIVSTIRMLEGLPFPKHLCNVPEIAGGHHERMDGKGYPNGLTRDQMSIQARILGVADIFEALTAMDRPYKAPMPLSKAMSILESMKNEGHIDPDIFDLFVDRKLYLNYGQRFLDEKQVDINDYRQKESSER</sequence>
<dbReference type="RefSeq" id="WP_100277368.1">
    <property type="nucleotide sequence ID" value="NZ_CP018799.1"/>
</dbReference>
<dbReference type="GO" id="GO:0008081">
    <property type="term" value="F:phosphoric diester hydrolase activity"/>
    <property type="evidence" value="ECO:0007669"/>
    <property type="project" value="UniProtKB-ARBA"/>
</dbReference>
<dbReference type="InterPro" id="IPR003018">
    <property type="entry name" value="GAF"/>
</dbReference>
<evidence type="ECO:0000259" key="1">
    <source>
        <dbReference type="PROSITE" id="PS51832"/>
    </source>
</evidence>
<dbReference type="Pfam" id="PF01590">
    <property type="entry name" value="GAF"/>
    <property type="match status" value="2"/>
</dbReference>
<feature type="domain" description="HD-GYP" evidence="1">
    <location>
        <begin position="509"/>
        <end position="712"/>
    </location>
</feature>
<evidence type="ECO:0000313" key="3">
    <source>
        <dbReference type="Proteomes" id="UP000231701"/>
    </source>
</evidence>
<dbReference type="SMART" id="SM00471">
    <property type="entry name" value="HDc"/>
    <property type="match status" value="1"/>
</dbReference>
<dbReference type="PROSITE" id="PS51832">
    <property type="entry name" value="HD_GYP"/>
    <property type="match status" value="1"/>
</dbReference>
<dbReference type="AlphaFoldDB" id="A0A2K8L105"/>
<dbReference type="Pfam" id="PF13487">
    <property type="entry name" value="HD_5"/>
    <property type="match status" value="1"/>
</dbReference>
<accession>A0A2K8L105</accession>
<dbReference type="PANTHER" id="PTHR43155:SF2">
    <property type="entry name" value="CYCLIC DI-GMP PHOSPHODIESTERASE PA4108"/>
    <property type="match status" value="1"/>
</dbReference>
<dbReference type="Proteomes" id="UP000231701">
    <property type="component" value="Chromosome"/>
</dbReference>
<dbReference type="InterPro" id="IPR003607">
    <property type="entry name" value="HD/PDEase_dom"/>
</dbReference>
<name>A0A2K8L105_MARES</name>
<keyword evidence="3" id="KW-1185">Reference proteome</keyword>
<dbReference type="PANTHER" id="PTHR43155">
    <property type="entry name" value="CYCLIC DI-GMP PHOSPHODIESTERASE PA4108-RELATED"/>
    <property type="match status" value="1"/>
</dbReference>
<organism evidence="2 3">
    <name type="scientific">Mariprofundus aestuarium</name>
    <dbReference type="NCBI Taxonomy" id="1921086"/>
    <lineage>
        <taxon>Bacteria</taxon>
        <taxon>Pseudomonadati</taxon>
        <taxon>Pseudomonadota</taxon>
        <taxon>Candidatius Mariprofundia</taxon>
        <taxon>Mariprofundales</taxon>
        <taxon>Mariprofundaceae</taxon>
        <taxon>Mariprofundus</taxon>
    </lineage>
</organism>
<dbReference type="InterPro" id="IPR029016">
    <property type="entry name" value="GAF-like_dom_sf"/>
</dbReference>
<dbReference type="OrthoDB" id="9802066at2"/>
<dbReference type="Gene3D" id="3.30.450.40">
    <property type="match status" value="2"/>
</dbReference>